<keyword evidence="1" id="KW-0472">Membrane</keyword>
<dbReference type="AlphaFoldDB" id="A0A1A9AQP2"/>
<reference evidence="3" key="1">
    <citation type="submission" date="2016-05" db="EMBL/GenBank/DDBJ databases">
        <authorList>
            <person name="Naeem Raeece"/>
        </authorList>
    </citation>
    <scope>NUCLEOTIDE SEQUENCE [LARGE SCALE GENOMIC DNA]</scope>
</reference>
<evidence type="ECO:0000256" key="1">
    <source>
        <dbReference type="SAM" id="Phobius"/>
    </source>
</evidence>
<evidence type="ECO:0000313" key="2">
    <source>
        <dbReference type="EMBL" id="SBT58496.1"/>
    </source>
</evidence>
<keyword evidence="3" id="KW-1185">Reference proteome</keyword>
<proteinExistence type="predicted"/>
<evidence type="ECO:0000313" key="3">
    <source>
        <dbReference type="Proteomes" id="UP000078555"/>
    </source>
</evidence>
<dbReference type="Pfam" id="PF05795">
    <property type="entry name" value="Plasmodium_Vir"/>
    <property type="match status" value="1"/>
</dbReference>
<keyword evidence="1" id="KW-0812">Transmembrane</keyword>
<feature type="transmembrane region" description="Helical" evidence="1">
    <location>
        <begin position="265"/>
        <end position="287"/>
    </location>
</feature>
<sequence>MTGNNENAIYDTFEEYISYKDALDRIKGNISSQDIEALYDNSLFIDKENKKGIITDCLRMRDYILRFYSKNNNCCVYMNYWLNKLVRTAYKRNTSIFDIFRNYMNQEIKLKPDNPCTYKINYMDEYTYQNIYQLYFMYDQYKHFKKNGKAGCHQAVKCAETYNKIVGDCHKLGKGKNCKVLENFKTDFENNEIISKEQCNQKIPKLLIPANSFIPPQVPSDRRDSEEQDASVHVAGTLDASSDTLQKGELETHSTPHSYTPLGSLIPIIIFSAFSGIMILILILYKFTPFGNVLRSRTIKNERSLNILEEKYYELPEHNYEEIQRNLEFEIYNLAYHSS</sequence>
<keyword evidence="1" id="KW-1133">Transmembrane helix</keyword>
<dbReference type="InterPro" id="IPR008780">
    <property type="entry name" value="Plasmodium_Vir"/>
</dbReference>
<dbReference type="Proteomes" id="UP000078555">
    <property type="component" value="Unassembled WGS sequence"/>
</dbReference>
<organism evidence="2 3">
    <name type="scientific">Plasmodium ovale wallikeri</name>
    <dbReference type="NCBI Taxonomy" id="864142"/>
    <lineage>
        <taxon>Eukaryota</taxon>
        <taxon>Sar</taxon>
        <taxon>Alveolata</taxon>
        <taxon>Apicomplexa</taxon>
        <taxon>Aconoidasida</taxon>
        <taxon>Haemosporida</taxon>
        <taxon>Plasmodiidae</taxon>
        <taxon>Plasmodium</taxon>
        <taxon>Plasmodium (Plasmodium)</taxon>
    </lineage>
</organism>
<protein>
    <submittedName>
        <fullName evidence="2">PIR Superfamily Protein</fullName>
    </submittedName>
</protein>
<dbReference type="EMBL" id="FLRD01001914">
    <property type="protein sequence ID" value="SBT58496.1"/>
    <property type="molecule type" value="Genomic_DNA"/>
</dbReference>
<name>A0A1A9AQP2_PLAOA</name>
<accession>A0A1A9AQP2</accession>
<gene>
    <name evidence="2" type="ORF">POVWA1_088060</name>
</gene>